<reference evidence="1" key="1">
    <citation type="journal article" date="2022" name="bioRxiv">
        <title>Sequencing and chromosome-scale assembly of the giantPleurodeles waltlgenome.</title>
        <authorList>
            <person name="Brown T."/>
            <person name="Elewa A."/>
            <person name="Iarovenko S."/>
            <person name="Subramanian E."/>
            <person name="Araus A.J."/>
            <person name="Petzold A."/>
            <person name="Susuki M."/>
            <person name="Suzuki K.-i.T."/>
            <person name="Hayashi T."/>
            <person name="Toyoda A."/>
            <person name="Oliveira C."/>
            <person name="Osipova E."/>
            <person name="Leigh N.D."/>
            <person name="Simon A."/>
            <person name="Yun M.H."/>
        </authorList>
    </citation>
    <scope>NUCLEOTIDE SEQUENCE</scope>
    <source>
        <strain evidence="1">20211129_DDA</strain>
        <tissue evidence="1">Liver</tissue>
    </source>
</reference>
<dbReference type="AlphaFoldDB" id="A0AAV7WVN6"/>
<evidence type="ECO:0000313" key="1">
    <source>
        <dbReference type="EMBL" id="KAJ1216951.1"/>
    </source>
</evidence>
<dbReference type="EMBL" id="JANPWB010000001">
    <property type="protein sequence ID" value="KAJ1216951.1"/>
    <property type="molecule type" value="Genomic_DNA"/>
</dbReference>
<evidence type="ECO:0000313" key="2">
    <source>
        <dbReference type="Proteomes" id="UP001066276"/>
    </source>
</evidence>
<keyword evidence="2" id="KW-1185">Reference proteome</keyword>
<sequence length="119" mass="13102">MARYVPLNSGPRAVPHHRRRAHFFPSAARLAAWGLEAQPGSQRRPRVSRPLRRPDQAWLLLPSIRSPARTPDPNSAQEHPWAIKTMGAGAAMLFLQARAAELQDASTYAAILATPPNVL</sequence>
<gene>
    <name evidence="1" type="ORF">NDU88_004549</name>
</gene>
<comment type="caution">
    <text evidence="1">The sequence shown here is derived from an EMBL/GenBank/DDBJ whole genome shotgun (WGS) entry which is preliminary data.</text>
</comment>
<name>A0AAV7WVN6_PLEWA</name>
<accession>A0AAV7WVN6</accession>
<organism evidence="1 2">
    <name type="scientific">Pleurodeles waltl</name>
    <name type="common">Iberian ribbed newt</name>
    <dbReference type="NCBI Taxonomy" id="8319"/>
    <lineage>
        <taxon>Eukaryota</taxon>
        <taxon>Metazoa</taxon>
        <taxon>Chordata</taxon>
        <taxon>Craniata</taxon>
        <taxon>Vertebrata</taxon>
        <taxon>Euteleostomi</taxon>
        <taxon>Amphibia</taxon>
        <taxon>Batrachia</taxon>
        <taxon>Caudata</taxon>
        <taxon>Salamandroidea</taxon>
        <taxon>Salamandridae</taxon>
        <taxon>Pleurodelinae</taxon>
        <taxon>Pleurodeles</taxon>
    </lineage>
</organism>
<dbReference type="Proteomes" id="UP001066276">
    <property type="component" value="Chromosome 1_1"/>
</dbReference>
<proteinExistence type="predicted"/>
<protein>
    <submittedName>
        <fullName evidence="1">Uncharacterized protein</fullName>
    </submittedName>
</protein>